<evidence type="ECO:0000313" key="2">
    <source>
        <dbReference type="Proteomes" id="UP000696573"/>
    </source>
</evidence>
<keyword evidence="2" id="KW-1185">Reference proteome</keyword>
<gene>
    <name evidence="1" type="ORF">CRHIZ90672A_00008536</name>
</gene>
<accession>A0A9N9VLV2</accession>
<proteinExistence type="predicted"/>
<organism evidence="1 2">
    <name type="scientific">Clonostachys rhizophaga</name>
    <dbReference type="NCBI Taxonomy" id="160324"/>
    <lineage>
        <taxon>Eukaryota</taxon>
        <taxon>Fungi</taxon>
        <taxon>Dikarya</taxon>
        <taxon>Ascomycota</taxon>
        <taxon>Pezizomycotina</taxon>
        <taxon>Sordariomycetes</taxon>
        <taxon>Hypocreomycetidae</taxon>
        <taxon>Hypocreales</taxon>
        <taxon>Bionectriaceae</taxon>
        <taxon>Clonostachys</taxon>
    </lineage>
</organism>
<dbReference type="OrthoDB" id="21416at2759"/>
<evidence type="ECO:0000313" key="1">
    <source>
        <dbReference type="EMBL" id="CAH0025831.1"/>
    </source>
</evidence>
<dbReference type="AlphaFoldDB" id="A0A9N9VLV2"/>
<sequence length="239" mass="27599">MFLLAKLIWNNLEAQISIARLEDELQPDRFPKEINSAFLVEKEYIDLPAEELKLSLLCIDYLNLPIFTQEPTEENILLGDYSFMDYAVLFWLPHLEAGAISRSVSHNTQMSELQESLGVFIERHSKLNGTRLTLAKRHSDKLDFFKDAPFYDQLEQAVASTKQHLKQYIQPEKLVLDLYDIVIKVRHVLEQTCLSATEESIWLGIEEKYGNKIIFSNAKDSIANFLRSVSPQAIHKRSI</sequence>
<reference evidence="1" key="1">
    <citation type="submission" date="2021-10" db="EMBL/GenBank/DDBJ databases">
        <authorList>
            <person name="Piombo E."/>
        </authorList>
    </citation>
    <scope>NUCLEOTIDE SEQUENCE</scope>
</reference>
<name>A0A9N9VLV2_9HYPO</name>
<protein>
    <submittedName>
        <fullName evidence="1">Uncharacterized protein</fullName>
    </submittedName>
</protein>
<comment type="caution">
    <text evidence="1">The sequence shown here is derived from an EMBL/GenBank/DDBJ whole genome shotgun (WGS) entry which is preliminary data.</text>
</comment>
<dbReference type="EMBL" id="CABFNQ020000715">
    <property type="protein sequence ID" value="CAH0025831.1"/>
    <property type="molecule type" value="Genomic_DNA"/>
</dbReference>
<dbReference type="Proteomes" id="UP000696573">
    <property type="component" value="Unassembled WGS sequence"/>
</dbReference>